<comment type="caution">
    <text evidence="5">The sequence shown here is derived from an EMBL/GenBank/DDBJ whole genome shotgun (WGS) entry which is preliminary data.</text>
</comment>
<evidence type="ECO:0000256" key="1">
    <source>
        <dbReference type="ARBA" id="ARBA00023015"/>
    </source>
</evidence>
<feature type="domain" description="HTH gntR-type" evidence="4">
    <location>
        <begin position="1"/>
        <end position="68"/>
    </location>
</feature>
<keyword evidence="1" id="KW-0805">Transcription regulation</keyword>
<evidence type="ECO:0000313" key="5">
    <source>
        <dbReference type="EMBL" id="MDA0179079.1"/>
    </source>
</evidence>
<dbReference type="Gene3D" id="1.10.10.10">
    <property type="entry name" value="Winged helix-like DNA-binding domain superfamily/Winged helix DNA-binding domain"/>
    <property type="match status" value="1"/>
</dbReference>
<dbReference type="SUPFAM" id="SSF48008">
    <property type="entry name" value="GntR ligand-binding domain-like"/>
    <property type="match status" value="1"/>
</dbReference>
<dbReference type="GO" id="GO:0003677">
    <property type="term" value="F:DNA binding"/>
    <property type="evidence" value="ECO:0007669"/>
    <property type="project" value="UniProtKB-KW"/>
</dbReference>
<organism evidence="5 6">
    <name type="scientific">Solirubrobacter phytolaccae</name>
    <dbReference type="NCBI Taxonomy" id="1404360"/>
    <lineage>
        <taxon>Bacteria</taxon>
        <taxon>Bacillati</taxon>
        <taxon>Actinomycetota</taxon>
        <taxon>Thermoleophilia</taxon>
        <taxon>Solirubrobacterales</taxon>
        <taxon>Solirubrobacteraceae</taxon>
        <taxon>Solirubrobacter</taxon>
    </lineage>
</organism>
<dbReference type="InterPro" id="IPR036388">
    <property type="entry name" value="WH-like_DNA-bd_sf"/>
</dbReference>
<keyword evidence="2" id="KW-0238">DNA-binding</keyword>
<dbReference type="InterPro" id="IPR000524">
    <property type="entry name" value="Tscrpt_reg_HTH_GntR"/>
</dbReference>
<evidence type="ECO:0000256" key="3">
    <source>
        <dbReference type="ARBA" id="ARBA00023163"/>
    </source>
</evidence>
<dbReference type="InterPro" id="IPR036390">
    <property type="entry name" value="WH_DNA-bd_sf"/>
</dbReference>
<dbReference type="GO" id="GO:0003700">
    <property type="term" value="F:DNA-binding transcription factor activity"/>
    <property type="evidence" value="ECO:0007669"/>
    <property type="project" value="InterPro"/>
</dbReference>
<gene>
    <name evidence="5" type="ORF">OJ997_02135</name>
</gene>
<dbReference type="PROSITE" id="PS50949">
    <property type="entry name" value="HTH_GNTR"/>
    <property type="match status" value="1"/>
</dbReference>
<dbReference type="RefSeq" id="WP_270023347.1">
    <property type="nucleotide sequence ID" value="NZ_JAPDDP010000003.1"/>
</dbReference>
<dbReference type="AlphaFoldDB" id="A0A9X3N6A2"/>
<dbReference type="SMART" id="SM00345">
    <property type="entry name" value="HTH_GNTR"/>
    <property type="match status" value="1"/>
</dbReference>
<dbReference type="PANTHER" id="PTHR43537:SF24">
    <property type="entry name" value="GLUCONATE OPERON TRANSCRIPTIONAL REPRESSOR"/>
    <property type="match status" value="1"/>
</dbReference>
<dbReference type="Pfam" id="PF00392">
    <property type="entry name" value="GntR"/>
    <property type="match status" value="1"/>
</dbReference>
<proteinExistence type="predicted"/>
<sequence length="203" mass="22297">MSASERAYRHVKDRILDGSLPGGELISEGEIAEALEMSRTPVRAAFGQLEAEGLLRLYPKRGALVVPVSASETEAVMETRWVIERYAIERVIERPGDVPELLAASVAAQPGLEGREFVEADREFHRALVAGTGNEILLALYDSLRDRQRRMAHATARRAEIRERSIREHGDLADALAAGDRERALAVLRGHLDGALATIRGRG</sequence>
<dbReference type="EMBL" id="JAPDDP010000003">
    <property type="protein sequence ID" value="MDA0179079.1"/>
    <property type="molecule type" value="Genomic_DNA"/>
</dbReference>
<dbReference type="SMART" id="SM00895">
    <property type="entry name" value="FCD"/>
    <property type="match status" value="1"/>
</dbReference>
<dbReference type="Proteomes" id="UP001147653">
    <property type="component" value="Unassembled WGS sequence"/>
</dbReference>
<keyword evidence="6" id="KW-1185">Reference proteome</keyword>
<reference evidence="5" key="1">
    <citation type="submission" date="2022-10" db="EMBL/GenBank/DDBJ databases">
        <title>The WGS of Solirubrobacter phytolaccae KCTC 29190.</title>
        <authorList>
            <person name="Jiang Z."/>
        </authorList>
    </citation>
    <scope>NUCLEOTIDE SEQUENCE</scope>
    <source>
        <strain evidence="5">KCTC 29190</strain>
    </source>
</reference>
<protein>
    <submittedName>
        <fullName evidence="5">GntR family transcriptional regulator</fullName>
    </submittedName>
</protein>
<evidence type="ECO:0000313" key="6">
    <source>
        <dbReference type="Proteomes" id="UP001147653"/>
    </source>
</evidence>
<evidence type="ECO:0000259" key="4">
    <source>
        <dbReference type="PROSITE" id="PS50949"/>
    </source>
</evidence>
<name>A0A9X3N6A2_9ACTN</name>
<dbReference type="PRINTS" id="PR00035">
    <property type="entry name" value="HTHGNTR"/>
</dbReference>
<dbReference type="Gene3D" id="1.20.120.530">
    <property type="entry name" value="GntR ligand-binding domain-like"/>
    <property type="match status" value="1"/>
</dbReference>
<dbReference type="CDD" id="cd07377">
    <property type="entry name" value="WHTH_GntR"/>
    <property type="match status" value="1"/>
</dbReference>
<dbReference type="SUPFAM" id="SSF46785">
    <property type="entry name" value="Winged helix' DNA-binding domain"/>
    <property type="match status" value="1"/>
</dbReference>
<evidence type="ECO:0000256" key="2">
    <source>
        <dbReference type="ARBA" id="ARBA00023125"/>
    </source>
</evidence>
<dbReference type="PANTHER" id="PTHR43537">
    <property type="entry name" value="TRANSCRIPTIONAL REGULATOR, GNTR FAMILY"/>
    <property type="match status" value="1"/>
</dbReference>
<dbReference type="InterPro" id="IPR008920">
    <property type="entry name" value="TF_FadR/GntR_C"/>
</dbReference>
<accession>A0A9X3N6A2</accession>
<dbReference type="Pfam" id="PF07729">
    <property type="entry name" value="FCD"/>
    <property type="match status" value="1"/>
</dbReference>
<keyword evidence="3" id="KW-0804">Transcription</keyword>
<dbReference type="InterPro" id="IPR011711">
    <property type="entry name" value="GntR_C"/>
</dbReference>